<evidence type="ECO:0000256" key="1">
    <source>
        <dbReference type="ARBA" id="ARBA00023002"/>
    </source>
</evidence>
<dbReference type="Proteomes" id="UP000070168">
    <property type="component" value="Unassembled WGS sequence"/>
</dbReference>
<dbReference type="GO" id="GO:0016616">
    <property type="term" value="F:oxidoreductase activity, acting on the CH-OH group of donors, NAD or NADP as acceptor"/>
    <property type="evidence" value="ECO:0007669"/>
    <property type="project" value="InterPro"/>
</dbReference>
<dbReference type="AlphaFoldDB" id="A0A135LIC2"/>
<sequence length="155" mass="16420">MSTFTPSIFPPGSLILVTAANSYIGAHVVDMLLDLGYKVRGAVRSLAKGRWLQDRFDKCYEKGAFSLVVVEDMAADGAYQAAIKGVVGVVHVASPTQSTSGPQKVISVAEKGVLEVLDSALFETGIKRVVLTSSSVAVVEPSRAQDVVVTHDVEQ</sequence>
<dbReference type="Pfam" id="PF01073">
    <property type="entry name" value="3Beta_HSD"/>
    <property type="match status" value="1"/>
</dbReference>
<evidence type="ECO:0000313" key="5">
    <source>
        <dbReference type="Proteomes" id="UP000070168"/>
    </source>
</evidence>
<dbReference type="PANTHER" id="PTHR10366">
    <property type="entry name" value="NAD DEPENDENT EPIMERASE/DEHYDRATASE"/>
    <property type="match status" value="1"/>
</dbReference>
<dbReference type="PANTHER" id="PTHR10366:SF564">
    <property type="entry name" value="STEROL-4-ALPHA-CARBOXYLATE 3-DEHYDROGENASE, DECARBOXYLATING"/>
    <property type="match status" value="1"/>
</dbReference>
<keyword evidence="4" id="KW-0413">Isomerase</keyword>
<dbReference type="InterPro" id="IPR002225">
    <property type="entry name" value="3Beta_OHSteriod_DH/Estase"/>
</dbReference>
<comment type="similarity">
    <text evidence="2">Belongs to the NAD(P)-dependent epimerase/dehydratase family. Dihydroflavonol-4-reductase subfamily.</text>
</comment>
<reference evidence="4 5" key="1">
    <citation type="journal article" date="2016" name="BMC Genomics">
        <title>Genome sequencing and secondary metabolism of the postharvest pathogen Penicillium griseofulvum.</title>
        <authorList>
            <person name="Banani H."/>
            <person name="Marcet-Houben M."/>
            <person name="Ballester A.R."/>
            <person name="Abbruscato P."/>
            <person name="Gonzalez-Candelas L."/>
            <person name="Gabaldon T."/>
            <person name="Spadaro D."/>
        </authorList>
    </citation>
    <scope>NUCLEOTIDE SEQUENCE [LARGE SCALE GENOMIC DNA]</scope>
    <source>
        <strain evidence="4 5">PG3</strain>
    </source>
</reference>
<dbReference type="STRING" id="5078.A0A135LIC2"/>
<dbReference type="EMBL" id="LHQR01000065">
    <property type="protein sequence ID" value="KXG48717.1"/>
    <property type="molecule type" value="Genomic_DNA"/>
</dbReference>
<dbReference type="GeneID" id="63705600"/>
<dbReference type="GO" id="GO:0006694">
    <property type="term" value="P:steroid biosynthetic process"/>
    <property type="evidence" value="ECO:0007669"/>
    <property type="project" value="InterPro"/>
</dbReference>
<name>A0A135LIC2_PENPA</name>
<dbReference type="SUPFAM" id="SSF51735">
    <property type="entry name" value="NAD(P)-binding Rossmann-fold domains"/>
    <property type="match status" value="1"/>
</dbReference>
<organism evidence="4 5">
    <name type="scientific">Penicillium patulum</name>
    <name type="common">Penicillium griseofulvum</name>
    <dbReference type="NCBI Taxonomy" id="5078"/>
    <lineage>
        <taxon>Eukaryota</taxon>
        <taxon>Fungi</taxon>
        <taxon>Dikarya</taxon>
        <taxon>Ascomycota</taxon>
        <taxon>Pezizomycotina</taxon>
        <taxon>Eurotiomycetes</taxon>
        <taxon>Eurotiomycetidae</taxon>
        <taxon>Eurotiales</taxon>
        <taxon>Aspergillaceae</taxon>
        <taxon>Penicillium</taxon>
    </lineage>
</organism>
<dbReference type="InterPro" id="IPR050425">
    <property type="entry name" value="NAD(P)_dehydrat-like"/>
</dbReference>
<evidence type="ECO:0000259" key="3">
    <source>
        <dbReference type="Pfam" id="PF01073"/>
    </source>
</evidence>
<keyword evidence="1" id="KW-0560">Oxidoreductase</keyword>
<dbReference type="OrthoDB" id="2735536at2759"/>
<comment type="caution">
    <text evidence="4">The sequence shown here is derived from an EMBL/GenBank/DDBJ whole genome shotgun (WGS) entry which is preliminary data.</text>
</comment>
<evidence type="ECO:0000313" key="4">
    <source>
        <dbReference type="EMBL" id="KXG48717.1"/>
    </source>
</evidence>
<dbReference type="RefSeq" id="XP_040647253.1">
    <property type="nucleotide sequence ID" value="XM_040790300.1"/>
</dbReference>
<proteinExistence type="inferred from homology"/>
<keyword evidence="5" id="KW-1185">Reference proteome</keyword>
<gene>
    <name evidence="4" type="ORF">PGRI_025870</name>
</gene>
<accession>A0A135LIC2</accession>
<dbReference type="Gene3D" id="3.40.50.720">
    <property type="entry name" value="NAD(P)-binding Rossmann-like Domain"/>
    <property type="match status" value="1"/>
</dbReference>
<dbReference type="InterPro" id="IPR036291">
    <property type="entry name" value="NAD(P)-bd_dom_sf"/>
</dbReference>
<feature type="domain" description="3-beta hydroxysteroid dehydrogenase/isomerase" evidence="3">
    <location>
        <begin position="16"/>
        <end position="151"/>
    </location>
</feature>
<evidence type="ECO:0000256" key="2">
    <source>
        <dbReference type="ARBA" id="ARBA00023445"/>
    </source>
</evidence>
<protein>
    <submittedName>
        <fullName evidence="4">3-beta hydroxysteroid dehydrogenase/isomerase</fullName>
    </submittedName>
</protein>
<dbReference type="OMA" id="WADESIC"/>
<dbReference type="GO" id="GO:0016853">
    <property type="term" value="F:isomerase activity"/>
    <property type="evidence" value="ECO:0007669"/>
    <property type="project" value="UniProtKB-KW"/>
</dbReference>